<feature type="compositionally biased region" description="Polar residues" evidence="1">
    <location>
        <begin position="190"/>
        <end position="206"/>
    </location>
</feature>
<sequence>MIACYLVWLHKGPHLGAPSSVKGLALSAATIADQDDSKRREQLMEQKKMWEEKIAIIRGHIKETGDESIQIENEIQEMIDQELPNGEELRYHGAAVDTLEERFEKGQKLIKVQEDLTNWLPRYLRSLDDLAESIIKDLITVERDLAILNPQSPRATALVEKTKAFVKTDTGRVVETRRKIKASLAKLESASDSGGNKMASSGTGPSPNKPASEDTHSADASTMKASQINEHHASAEQPEVTWR</sequence>
<dbReference type="RefSeq" id="XP_044663515.1">
    <property type="nucleotide sequence ID" value="XM_044807580.1"/>
</dbReference>
<accession>A0A9P3CU92</accession>
<comment type="caution">
    <text evidence="2">The sequence shown here is derived from an EMBL/GenBank/DDBJ whole genome shotgun (WGS) entry which is preliminary data.</text>
</comment>
<dbReference type="AlphaFoldDB" id="A0A9P3CU92"/>
<dbReference type="EMBL" id="BOLY01000008">
    <property type="protein sequence ID" value="GIZ49028.1"/>
    <property type="molecule type" value="Genomic_DNA"/>
</dbReference>
<evidence type="ECO:0000256" key="1">
    <source>
        <dbReference type="SAM" id="MobiDB-lite"/>
    </source>
</evidence>
<feature type="region of interest" description="Disordered" evidence="1">
    <location>
        <begin position="185"/>
        <end position="243"/>
    </location>
</feature>
<dbReference type="Proteomes" id="UP000825890">
    <property type="component" value="Unassembled WGS sequence"/>
</dbReference>
<name>A0A9P3CU92_9PEZI</name>
<evidence type="ECO:0000313" key="3">
    <source>
        <dbReference type="Proteomes" id="UP000825890"/>
    </source>
</evidence>
<organism evidence="2 3">
    <name type="scientific">Cercospora kikuchii</name>
    <dbReference type="NCBI Taxonomy" id="84275"/>
    <lineage>
        <taxon>Eukaryota</taxon>
        <taxon>Fungi</taxon>
        <taxon>Dikarya</taxon>
        <taxon>Ascomycota</taxon>
        <taxon>Pezizomycotina</taxon>
        <taxon>Dothideomycetes</taxon>
        <taxon>Dothideomycetidae</taxon>
        <taxon>Mycosphaerellales</taxon>
        <taxon>Mycosphaerellaceae</taxon>
        <taxon>Cercospora</taxon>
    </lineage>
</organism>
<dbReference type="GeneID" id="68297644"/>
<feature type="compositionally biased region" description="Polar residues" evidence="1">
    <location>
        <begin position="218"/>
        <end position="228"/>
    </location>
</feature>
<reference evidence="2 3" key="1">
    <citation type="submission" date="2021-01" db="EMBL/GenBank/DDBJ databases">
        <title>Cercospora kikuchii MAFF 305040 whole genome shotgun sequence.</title>
        <authorList>
            <person name="Kashiwa T."/>
            <person name="Suzuki T."/>
        </authorList>
    </citation>
    <scope>NUCLEOTIDE SEQUENCE [LARGE SCALE GENOMIC DNA]</scope>
    <source>
        <strain evidence="2 3">MAFF 305040</strain>
    </source>
</reference>
<evidence type="ECO:0000313" key="2">
    <source>
        <dbReference type="EMBL" id="GIZ49028.1"/>
    </source>
</evidence>
<keyword evidence="3" id="KW-1185">Reference proteome</keyword>
<protein>
    <submittedName>
        <fullName evidence="2">Uncharacterized protein</fullName>
    </submittedName>
</protein>
<dbReference type="OrthoDB" id="10372714at2759"/>
<proteinExistence type="predicted"/>
<gene>
    <name evidence="2" type="ORF">CKM354_001206900</name>
</gene>